<reference evidence="1" key="1">
    <citation type="submission" date="2021-06" db="EMBL/GenBank/DDBJ databases">
        <authorList>
            <person name="Kallberg Y."/>
            <person name="Tangrot J."/>
            <person name="Rosling A."/>
        </authorList>
    </citation>
    <scope>NUCLEOTIDE SEQUENCE</scope>
    <source>
        <strain evidence="1">MA461A</strain>
    </source>
</reference>
<dbReference type="Proteomes" id="UP000789920">
    <property type="component" value="Unassembled WGS sequence"/>
</dbReference>
<keyword evidence="2" id="KW-1185">Reference proteome</keyword>
<protein>
    <submittedName>
        <fullName evidence="1">2084_t:CDS:1</fullName>
    </submittedName>
</protein>
<dbReference type="EMBL" id="CAJVQC010070448">
    <property type="protein sequence ID" value="CAG8809719.1"/>
    <property type="molecule type" value="Genomic_DNA"/>
</dbReference>
<feature type="non-terminal residue" evidence="1">
    <location>
        <position position="1"/>
    </location>
</feature>
<evidence type="ECO:0000313" key="2">
    <source>
        <dbReference type="Proteomes" id="UP000789920"/>
    </source>
</evidence>
<comment type="caution">
    <text evidence="1">The sequence shown here is derived from an EMBL/GenBank/DDBJ whole genome shotgun (WGS) entry which is preliminary data.</text>
</comment>
<gene>
    <name evidence="1" type="ORF">RPERSI_LOCUS22925</name>
</gene>
<sequence>GSRKRSWIWDHFEDLSTNQGSKGRCKELKKDGTLCNHMVETDGGTGNFSDHLQNKHGITKFGRHESYVSQLMNNEKSYQIKDNAIYKEQVDKVLVEFIVTDSQPFYMLENPGFIKYSLALSLSYKLPSNKGIKSKIYLAYDWMSAVVRTLLDQVVCSNINKNHEYLQAIADVPTRWDSTYLAWPFANATKILGGSKYSTMSFMFTAISSLKKLLDIDNNVQITVDLDDSNTVFDDDLDLQEDIEFIDEPEILDIEMEKK</sequence>
<name>A0ACA9RUD8_9GLOM</name>
<proteinExistence type="predicted"/>
<accession>A0ACA9RUD8</accession>
<organism evidence="1 2">
    <name type="scientific">Racocetra persica</name>
    <dbReference type="NCBI Taxonomy" id="160502"/>
    <lineage>
        <taxon>Eukaryota</taxon>
        <taxon>Fungi</taxon>
        <taxon>Fungi incertae sedis</taxon>
        <taxon>Mucoromycota</taxon>
        <taxon>Glomeromycotina</taxon>
        <taxon>Glomeromycetes</taxon>
        <taxon>Diversisporales</taxon>
        <taxon>Gigasporaceae</taxon>
        <taxon>Racocetra</taxon>
    </lineage>
</organism>
<evidence type="ECO:0000313" key="1">
    <source>
        <dbReference type="EMBL" id="CAG8809719.1"/>
    </source>
</evidence>